<dbReference type="Proteomes" id="UP000316252">
    <property type="component" value="Unassembled WGS sequence"/>
</dbReference>
<dbReference type="Gene3D" id="2.60.40.2810">
    <property type="match status" value="1"/>
</dbReference>
<feature type="domain" description="Fibronectin type-III" evidence="4">
    <location>
        <begin position="1570"/>
        <end position="1645"/>
    </location>
</feature>
<gene>
    <name evidence="5" type="ORF">FJ657_12545</name>
</gene>
<dbReference type="OrthoDB" id="5241356at2"/>
<dbReference type="Pfam" id="PF17963">
    <property type="entry name" value="Big_9"/>
    <property type="match status" value="6"/>
</dbReference>
<reference evidence="5 6" key="1">
    <citation type="submission" date="2019-06" db="EMBL/GenBank/DDBJ databases">
        <authorList>
            <person name="Li F."/>
        </authorList>
    </citation>
    <scope>NUCLEOTIDE SEQUENCE [LARGE SCALE GENOMIC DNA]</scope>
    <source>
        <strain evidence="5 6">10F1D-1</strain>
    </source>
</reference>
<evidence type="ECO:0000259" key="4">
    <source>
        <dbReference type="SMART" id="SM00060"/>
    </source>
</evidence>
<name>A0A506XZ85_9MICO</name>
<feature type="compositionally biased region" description="Acidic residues" evidence="3">
    <location>
        <begin position="363"/>
        <end position="377"/>
    </location>
</feature>
<comment type="caution">
    <text evidence="5">The sequence shown here is derived from an EMBL/GenBank/DDBJ whole genome shotgun (WGS) entry which is preliminary data.</text>
</comment>
<keyword evidence="6" id="KW-1185">Reference proteome</keyword>
<feature type="compositionally biased region" description="Basic and acidic residues" evidence="3">
    <location>
        <begin position="391"/>
        <end position="408"/>
    </location>
</feature>
<dbReference type="RefSeq" id="WP_141164070.1">
    <property type="nucleotide sequence ID" value="NZ_VHQG01000003.1"/>
</dbReference>
<protein>
    <submittedName>
        <fullName evidence="5">Tandem-95 repeat protein</fullName>
    </submittedName>
</protein>
<dbReference type="EMBL" id="VHQG01000003">
    <property type="protein sequence ID" value="TPW75042.1"/>
    <property type="molecule type" value="Genomic_DNA"/>
</dbReference>
<feature type="domain" description="Fibronectin type-III" evidence="4">
    <location>
        <begin position="1474"/>
        <end position="1550"/>
    </location>
</feature>
<dbReference type="SMART" id="SM00060">
    <property type="entry name" value="FN3"/>
    <property type="match status" value="2"/>
</dbReference>
<keyword evidence="1" id="KW-0326">Glycosidase</keyword>
<dbReference type="GO" id="GO:0000272">
    <property type="term" value="P:polysaccharide catabolic process"/>
    <property type="evidence" value="ECO:0007669"/>
    <property type="project" value="UniProtKB-KW"/>
</dbReference>
<dbReference type="InterPro" id="IPR013783">
    <property type="entry name" value="Ig-like_fold"/>
</dbReference>
<evidence type="ECO:0000313" key="6">
    <source>
        <dbReference type="Proteomes" id="UP000316252"/>
    </source>
</evidence>
<evidence type="ECO:0000256" key="3">
    <source>
        <dbReference type="SAM" id="MobiDB-lite"/>
    </source>
</evidence>
<evidence type="ECO:0000256" key="2">
    <source>
        <dbReference type="ARBA" id="ARBA00023326"/>
    </source>
</evidence>
<accession>A0A506XZ85</accession>
<dbReference type="Gene3D" id="2.60.40.10">
    <property type="entry name" value="Immunoglobulins"/>
    <property type="match status" value="1"/>
</dbReference>
<dbReference type="InterPro" id="IPR036116">
    <property type="entry name" value="FN3_sf"/>
</dbReference>
<evidence type="ECO:0000256" key="1">
    <source>
        <dbReference type="ARBA" id="ARBA00023295"/>
    </source>
</evidence>
<dbReference type="CDD" id="cd00063">
    <property type="entry name" value="FN3"/>
    <property type="match status" value="1"/>
</dbReference>
<sequence length="1741" mass="180061">MGALSRLAARPKALASGTAIAVVGGALLALAVAHPGYPLSDVDLTTKDVWVTNSEKALGGRLNRQIDELTGAVNAASGDLDVFQDGETAFIQDRSGGTLAKVDRAYLEFGDEVTLPKGAQVSYGKDALSILRPDDGALWTVSTQTNLSFDAAKDRPLLKLGRGAAAVVAASGTVFAVSPGKGLLYTVSPGSAPVSAKIPKLGGDAEVQITAVGDVPVVLDVGGKRLIRADGSSVKLSGTPLKLQQTGAEADAALVATADRLLSVPLSGDAKPSTIGKPRTTETTDPNRIAAPVRLAGCAHAAWATAGSYLLACDGQAAQDFDIPDASRSAQLVFRVNRDVIVLNDTNSGDVWVPKQTLRLVDNWDEVTPPDDTDAPEGDEKSATQSFEDTLAERTDVNRPPIARDDAFGVRPGSTTILPVLNNDTDPDGDVLTITNVTDGWAALGTLDEIDGSRALQFTPNAGASGAFSFRYTVDDGRPGGVAQANVQVQIVPPEVNNPPVAQRQASVAVEQGQSIGYNVLADWIDPDGDDLFLDNAQSRGGDAVRFSADGTVTFRNTSQQVGEKQVDFTVSDGTATASGTLTIDVKPAGQLKPVGTPDFYQTFAGERSSFAPLENDSSPSGAPLKLVSIEPLTDGIQAGANTDLGTIDVTSPGPGAYYLQYTLAAGSVTSIGLIRVDVREAADKPLPPIAVKDTVYLRGAETGTVKPLNNDVSPSGRVIGVQSVEIPDDEAFLSVEVVSNTELRVTSSQVLKTPAEFRYTISDGVGSSTATVSVLPVQPLVNHQAPIAVHDQATVRAGDVASVDVLANDSHPDGVPLRLRPDLVEQPTAGLAFVSSGRVRFQAPDAPGAYSVVYTVGDDYGQQATARLTFTVTADSAKGDRAPVPQPIVARVFAGSDVTIQVPLDGIDPDGDSVQLVDFPVAPANGLIKHDAGAFTYTAFPDKPGTDSFTYEVVDSYGVSATGTIKIGVLPRPAQVMQPVAVNDETAMRPGRTATVPVLANDSDPNGYRLTVNDKLTVPAGVKAEVVSGQVQVTAPQKEQAFVVGYTITNEHGGVDTATLAVTVTKDAPLQPPTAIDHTIDQKDLGDDGTLAVDARAGATNPGGALRDLAVAVTGPNRSAATVLDDGTVRVGAGAKRTVVAYTLTNEIDDLTATAFLIVPPAPKAGFDLPCKIRPDLAKQIVRVDETKTYKVKDLVVCPSGRDPILTGAKNVSATRSSGASPYVDAATLRFTPEKGYRGPATLNFEVTDGASAADPKGNVKALTLPITVGDPGFKDKAPTFSSPSLKVEAGTTLDFDLHTATAHENPQVVQATTFTDLAGGTAQVQPSLSGSVLHLTAPRKAKIGSTARITFTLVYDDFRVKGSVLATVVSSTLPLARTIDDHDFVARGKSATIDVTANDTNPFADEPLKVVDAKLENPNSGAKVSHTASTVTITAGASFIGDAVVAYTVQDATDDSTRQVTGRATATIWDRPEAPARPSATADDGSATVVHQGSAQTNGTSITGYTVRSSGGQSRECAAGAQCVVTGLQNGTSYSFTVVAHAVVPGSSITTDSSASTASVAVTPYGVPAAPTGVTMSNSGYAPSTVRIAWGASSSSGGGTVRYEWEVNGSGGTITGTSASRGGQGAGSYSGRVRACNSGDKCSAWAASGAPTVVQNEPPPPPLPNATTRTTCGIHVANFNAYNNDCVSIAAGTRIQFQCRGQQNGKQYALSTITGYGEQLMILQDDTDYPAAYRSGHNC</sequence>
<keyword evidence="1" id="KW-0378">Hydrolase</keyword>
<feature type="region of interest" description="Disordered" evidence="3">
    <location>
        <begin position="363"/>
        <end position="409"/>
    </location>
</feature>
<keyword evidence="2" id="KW-0119">Carbohydrate metabolism</keyword>
<proteinExistence type="predicted"/>
<keyword evidence="2" id="KW-0624">Polysaccharide degradation</keyword>
<dbReference type="GO" id="GO:0016798">
    <property type="term" value="F:hydrolase activity, acting on glycosyl bonds"/>
    <property type="evidence" value="ECO:0007669"/>
    <property type="project" value="UniProtKB-KW"/>
</dbReference>
<organism evidence="5 6">
    <name type="scientific">Schumannella soli</name>
    <dbReference type="NCBI Taxonomy" id="2590779"/>
    <lineage>
        <taxon>Bacteria</taxon>
        <taxon>Bacillati</taxon>
        <taxon>Actinomycetota</taxon>
        <taxon>Actinomycetes</taxon>
        <taxon>Micrococcales</taxon>
        <taxon>Microbacteriaceae</taxon>
        <taxon>Schumannella</taxon>
    </lineage>
</organism>
<dbReference type="InterPro" id="IPR003961">
    <property type="entry name" value="FN3_dom"/>
</dbReference>
<evidence type="ECO:0000313" key="5">
    <source>
        <dbReference type="EMBL" id="TPW75042.1"/>
    </source>
</evidence>
<dbReference type="SUPFAM" id="SSF49265">
    <property type="entry name" value="Fibronectin type III"/>
    <property type="match status" value="1"/>
</dbReference>
<dbReference type="Gene3D" id="2.60.40.3440">
    <property type="match status" value="1"/>
</dbReference>
<dbReference type="NCBIfam" id="NF012211">
    <property type="entry name" value="tand_rpt_95"/>
    <property type="match status" value="2"/>
</dbReference>